<reference evidence="2 3" key="1">
    <citation type="journal article" date="2005" name="Nature">
        <title>The genome of the social amoeba Dictyostelium discoideum.</title>
        <authorList>
            <consortium name="The Dictyostelium discoideum Sequencing Consortium"/>
            <person name="Eichinger L."/>
            <person name="Pachebat J.A."/>
            <person name="Glockner G."/>
            <person name="Rajandream M.A."/>
            <person name="Sucgang R."/>
            <person name="Berriman M."/>
            <person name="Song J."/>
            <person name="Olsen R."/>
            <person name="Szafranski K."/>
            <person name="Xu Q."/>
            <person name="Tunggal B."/>
            <person name="Kummerfeld S."/>
            <person name="Madera M."/>
            <person name="Konfortov B.A."/>
            <person name="Rivero F."/>
            <person name="Bankier A.T."/>
            <person name="Lehmann R."/>
            <person name="Hamlin N."/>
            <person name="Davies R."/>
            <person name="Gaudet P."/>
            <person name="Fey P."/>
            <person name="Pilcher K."/>
            <person name="Chen G."/>
            <person name="Saunders D."/>
            <person name="Sodergren E."/>
            <person name="Davis P."/>
            <person name="Kerhornou A."/>
            <person name="Nie X."/>
            <person name="Hall N."/>
            <person name="Anjard C."/>
            <person name="Hemphill L."/>
            <person name="Bason N."/>
            <person name="Farbrother P."/>
            <person name="Desany B."/>
            <person name="Just E."/>
            <person name="Morio T."/>
            <person name="Rost R."/>
            <person name="Churcher C."/>
            <person name="Cooper J."/>
            <person name="Haydock S."/>
            <person name="van Driessche N."/>
            <person name="Cronin A."/>
            <person name="Goodhead I."/>
            <person name="Muzny D."/>
            <person name="Mourier T."/>
            <person name="Pain A."/>
            <person name="Lu M."/>
            <person name="Harper D."/>
            <person name="Lindsay R."/>
            <person name="Hauser H."/>
            <person name="James K."/>
            <person name="Quiles M."/>
            <person name="Madan Babu M."/>
            <person name="Saito T."/>
            <person name="Buchrieser C."/>
            <person name="Wardroper A."/>
            <person name="Felder M."/>
            <person name="Thangavelu M."/>
            <person name="Johnson D."/>
            <person name="Knights A."/>
            <person name="Loulseged H."/>
            <person name="Mungall K."/>
            <person name="Oliver K."/>
            <person name="Price C."/>
            <person name="Quail M.A."/>
            <person name="Urushihara H."/>
            <person name="Hernandez J."/>
            <person name="Rabbinowitsch E."/>
            <person name="Steffen D."/>
            <person name="Sanders M."/>
            <person name="Ma J."/>
            <person name="Kohara Y."/>
            <person name="Sharp S."/>
            <person name="Simmonds M."/>
            <person name="Spiegler S."/>
            <person name="Tivey A."/>
            <person name="Sugano S."/>
            <person name="White B."/>
            <person name="Walker D."/>
            <person name="Woodward J."/>
            <person name="Winckler T."/>
            <person name="Tanaka Y."/>
            <person name="Shaulsky G."/>
            <person name="Schleicher M."/>
            <person name="Weinstock G."/>
            <person name="Rosenthal A."/>
            <person name="Cox E.C."/>
            <person name="Chisholm R.L."/>
            <person name="Gibbs R."/>
            <person name="Loomis W.F."/>
            <person name="Platzer M."/>
            <person name="Kay R.R."/>
            <person name="Williams J."/>
            <person name="Dear P.H."/>
            <person name="Noegel A.A."/>
            <person name="Barrell B."/>
            <person name="Kuspa A."/>
        </authorList>
    </citation>
    <scope>NUCLEOTIDE SEQUENCE [LARGE SCALE GENOMIC DNA]</scope>
    <source>
        <strain evidence="2 3">AX4</strain>
    </source>
</reference>
<dbReference type="KEGG" id="ddi:DDB_G0290497"/>
<dbReference type="dictyBase" id="DDB_G0290497"/>
<feature type="region of interest" description="Disordered" evidence="1">
    <location>
        <begin position="1"/>
        <end position="21"/>
    </location>
</feature>
<dbReference type="HOGENOM" id="CLU_438350_0_0_1"/>
<gene>
    <name evidence="2" type="ORF">DDB_G0290497</name>
</gene>
<dbReference type="Proteomes" id="UP000002195">
    <property type="component" value="Unassembled WGS sequence"/>
</dbReference>
<dbReference type="AlphaFoldDB" id="Q54G08"/>
<evidence type="ECO:0000313" key="2">
    <source>
        <dbReference type="EMBL" id="EAL62109.1"/>
    </source>
</evidence>
<dbReference type="RefSeq" id="XP_635609.1">
    <property type="nucleotide sequence ID" value="XM_630517.1"/>
</dbReference>
<dbReference type="PaxDb" id="44689-DDB0188913"/>
<dbReference type="eggNOG" id="ENOG502RF6G">
    <property type="taxonomic scope" value="Eukaryota"/>
</dbReference>
<dbReference type="GeneID" id="8627681"/>
<organism evidence="2 3">
    <name type="scientific">Dictyostelium discoideum</name>
    <name type="common">Social amoeba</name>
    <dbReference type="NCBI Taxonomy" id="44689"/>
    <lineage>
        <taxon>Eukaryota</taxon>
        <taxon>Amoebozoa</taxon>
        <taxon>Evosea</taxon>
        <taxon>Eumycetozoa</taxon>
        <taxon>Dictyostelia</taxon>
        <taxon>Dictyosteliales</taxon>
        <taxon>Dictyosteliaceae</taxon>
        <taxon>Dictyostelium</taxon>
    </lineage>
</organism>
<dbReference type="SMR" id="Q54G08"/>
<accession>Q54G08</accession>
<feature type="region of interest" description="Disordered" evidence="1">
    <location>
        <begin position="281"/>
        <end position="309"/>
    </location>
</feature>
<keyword evidence="3" id="KW-1185">Reference proteome</keyword>
<dbReference type="EMBL" id="AAFI02000164">
    <property type="protein sequence ID" value="EAL62109.1"/>
    <property type="molecule type" value="Genomic_DNA"/>
</dbReference>
<evidence type="ECO:0000256" key="1">
    <source>
        <dbReference type="SAM" id="MobiDB-lite"/>
    </source>
</evidence>
<comment type="caution">
    <text evidence="2">The sequence shown here is derived from an EMBL/GenBank/DDBJ whole genome shotgun (WGS) entry which is preliminary data.</text>
</comment>
<dbReference type="FunCoup" id="Q54G08">
    <property type="interactions" value="435"/>
</dbReference>
<feature type="compositionally biased region" description="Low complexity" evidence="1">
    <location>
        <begin position="281"/>
        <end position="299"/>
    </location>
</feature>
<dbReference type="VEuPathDB" id="AmoebaDB:DDB_G0290497"/>
<dbReference type="OMA" id="RFHYFIS"/>
<feature type="compositionally biased region" description="Low complexity" evidence="1">
    <location>
        <begin position="7"/>
        <end position="21"/>
    </location>
</feature>
<sequence length="624" mass="71514">MDFNIQNNNNNSNNNNNNNNNNNFKCQLSSKELHNLNIKNILNNCLIQKIIVGFCWRDTYSCRRWKISLSLVSWRFHYFISMYCSENLDLTRSEETMTLEKDINIFYHYKLNKFTLFRFSPKKIQISTNDFKRLFRIPLLSQQSYDNNNSTTTTAVASTTTTSTNSSFNIVSAIRCLFSALESIELEYNGYSMEENDLALLFSSVDTIKNVSVQFNGKCCFKALSQLNKCLNNLRLESFSLLFLEEDGGRSDKIQIKLPVVMSTTTIPQLLSSTFQKCTLSSSSSSSSLGSGVITTPSSAPSPSPSTTPTTTCIRSYISSKNVSNLKSLHLESVSIFMLQELVCSLHHNRLNNLKDLIIIFDDSNLFSSISSEAFFSGLSRLPKLRSLYLSLSIVFFNVVDQEKFNIGSFQKYLQEEKTLETLSIDFISDDMSRVFNREFIEFLFQEKVNLKKLRINTPVFTSFISENNRLTSLTLDYQAHLKCCQLLEIDNLINNISGKSRNLKKLVLLNDNRLFVNTFISRLLTNDRNGSIENLKASIGKQEFSQILNSLSTNTTLKTLTLLTSNDITQDHIQSLLLTIQDHPSLYKIVIETNCTTLCPYFLKNNFSIYYNYIKLKYYIFKK</sequence>
<evidence type="ECO:0000313" key="3">
    <source>
        <dbReference type="Proteomes" id="UP000002195"/>
    </source>
</evidence>
<protein>
    <submittedName>
        <fullName evidence="2">Uncharacterized protein</fullName>
    </submittedName>
</protein>
<dbReference type="InParanoid" id="Q54G08"/>
<proteinExistence type="predicted"/>
<name>Q54G08_DICDI</name>